<dbReference type="PANTHER" id="PTHR31977">
    <property type="entry name" value="UPF0696 PROTEIN C11ORF68"/>
    <property type="match status" value="1"/>
</dbReference>
<dbReference type="InterPro" id="IPR023398">
    <property type="entry name" value="TIF_eIF4e-like"/>
</dbReference>
<evidence type="ECO:0008006" key="5">
    <source>
        <dbReference type="Google" id="ProtNLM"/>
    </source>
</evidence>
<dbReference type="Proteomes" id="UP000308652">
    <property type="component" value="Unassembled WGS sequence"/>
</dbReference>
<name>A0A5C3MJN1_9AGAR</name>
<feature type="region of interest" description="Disordered" evidence="2">
    <location>
        <begin position="257"/>
        <end position="297"/>
    </location>
</feature>
<reference evidence="3 4" key="1">
    <citation type="journal article" date="2019" name="Nat. Ecol. Evol.">
        <title>Megaphylogeny resolves global patterns of mushroom evolution.</title>
        <authorList>
            <person name="Varga T."/>
            <person name="Krizsan K."/>
            <person name="Foldi C."/>
            <person name="Dima B."/>
            <person name="Sanchez-Garcia M."/>
            <person name="Sanchez-Ramirez S."/>
            <person name="Szollosi G.J."/>
            <person name="Szarkandi J.G."/>
            <person name="Papp V."/>
            <person name="Albert L."/>
            <person name="Andreopoulos W."/>
            <person name="Angelini C."/>
            <person name="Antonin V."/>
            <person name="Barry K.W."/>
            <person name="Bougher N.L."/>
            <person name="Buchanan P."/>
            <person name="Buyck B."/>
            <person name="Bense V."/>
            <person name="Catcheside P."/>
            <person name="Chovatia M."/>
            <person name="Cooper J."/>
            <person name="Damon W."/>
            <person name="Desjardin D."/>
            <person name="Finy P."/>
            <person name="Geml J."/>
            <person name="Haridas S."/>
            <person name="Hughes K."/>
            <person name="Justo A."/>
            <person name="Karasinski D."/>
            <person name="Kautmanova I."/>
            <person name="Kiss B."/>
            <person name="Kocsube S."/>
            <person name="Kotiranta H."/>
            <person name="LaButti K.M."/>
            <person name="Lechner B.E."/>
            <person name="Liimatainen K."/>
            <person name="Lipzen A."/>
            <person name="Lukacs Z."/>
            <person name="Mihaltcheva S."/>
            <person name="Morgado L.N."/>
            <person name="Niskanen T."/>
            <person name="Noordeloos M.E."/>
            <person name="Ohm R.A."/>
            <person name="Ortiz-Santana B."/>
            <person name="Ovrebo C."/>
            <person name="Racz N."/>
            <person name="Riley R."/>
            <person name="Savchenko A."/>
            <person name="Shiryaev A."/>
            <person name="Soop K."/>
            <person name="Spirin V."/>
            <person name="Szebenyi C."/>
            <person name="Tomsovsky M."/>
            <person name="Tulloss R.E."/>
            <person name="Uehling J."/>
            <person name="Grigoriev I.V."/>
            <person name="Vagvolgyi C."/>
            <person name="Papp T."/>
            <person name="Martin F.M."/>
            <person name="Miettinen O."/>
            <person name="Hibbett D.S."/>
            <person name="Nagy L.G."/>
        </authorList>
    </citation>
    <scope>NUCLEOTIDE SEQUENCE [LARGE SCALE GENOMIC DNA]</scope>
    <source>
        <strain evidence="3 4">CBS 166.37</strain>
    </source>
</reference>
<protein>
    <recommendedName>
        <fullName evidence="5">DUF1917-domain-containing protein</fullName>
    </recommendedName>
</protein>
<feature type="region of interest" description="Disordered" evidence="2">
    <location>
        <begin position="309"/>
        <end position="404"/>
    </location>
</feature>
<keyword evidence="4" id="KW-1185">Reference proteome</keyword>
<dbReference type="Pfam" id="PF08939">
    <property type="entry name" value="Bles03"/>
    <property type="match status" value="1"/>
</dbReference>
<evidence type="ECO:0000313" key="4">
    <source>
        <dbReference type="Proteomes" id="UP000308652"/>
    </source>
</evidence>
<feature type="compositionally biased region" description="Basic residues" evidence="2">
    <location>
        <begin position="371"/>
        <end position="383"/>
    </location>
</feature>
<gene>
    <name evidence="3" type="ORF">BDQ12DRAFT_673752</name>
</gene>
<dbReference type="AlphaFoldDB" id="A0A5C3MJN1"/>
<evidence type="ECO:0000256" key="2">
    <source>
        <dbReference type="SAM" id="MobiDB-lite"/>
    </source>
</evidence>
<dbReference type="Gene3D" id="3.30.760.10">
    <property type="entry name" value="RNA Cap, Translation Initiation Factor Eif4e"/>
    <property type="match status" value="1"/>
</dbReference>
<dbReference type="STRING" id="68775.A0A5C3MJN1"/>
<sequence>MSTNEDSLPNAYKYAWNKDSETSLEDFLARYKPSLVQNDGSKPWIWVKRSDPQKEDQGVAEATTEAKELLNGIIGKVEGIKNDASIPLRSNKKIGAKSKKEVREEVQSEATERLKAIAIRHGYVSGKWLIFTSADKVDMIWSNVAASLVSGPLSSTSAYLAKVATSPESETPNYQHIICVYIPDVYDKEKVTDVMRVLLRNHGVTLSGVKANLYTSAGIDSKHPSGIQSTVWKNTALMKDTEIKELKDAFFAESTSVKTAPNSTVTPTSITSKEALATNGKAKPKPTKVDDDPFVSDDDTRIEERLKTAAQSKAMAKGITSKPKATDNGSDSEDEQRRKHTLKAKKTAWKAHSTAGVDNEDDAAEEEARKQALKVKKGAKKTKRSPDDEDEDGEPPKKKRGGKW</sequence>
<dbReference type="SUPFAM" id="SSF55418">
    <property type="entry name" value="eIF4e-like"/>
    <property type="match status" value="1"/>
</dbReference>
<feature type="compositionally biased region" description="Basic residues" evidence="2">
    <location>
        <begin position="338"/>
        <end position="349"/>
    </location>
</feature>
<evidence type="ECO:0000313" key="3">
    <source>
        <dbReference type="EMBL" id="TFK44885.1"/>
    </source>
</evidence>
<dbReference type="PANTHER" id="PTHR31977:SF1">
    <property type="entry name" value="UPF0696 PROTEIN C11ORF68"/>
    <property type="match status" value="1"/>
</dbReference>
<dbReference type="EMBL" id="ML213590">
    <property type="protein sequence ID" value="TFK44885.1"/>
    <property type="molecule type" value="Genomic_DNA"/>
</dbReference>
<evidence type="ECO:0000256" key="1">
    <source>
        <dbReference type="ARBA" id="ARBA00010568"/>
    </source>
</evidence>
<proteinExistence type="inferred from homology"/>
<comment type="similarity">
    <text evidence="1">Belongs to the UPF0696 family.</text>
</comment>
<dbReference type="OrthoDB" id="10067381at2759"/>
<dbReference type="InterPro" id="IPR015034">
    <property type="entry name" value="Bles03"/>
</dbReference>
<feature type="compositionally biased region" description="Polar residues" evidence="2">
    <location>
        <begin position="257"/>
        <end position="272"/>
    </location>
</feature>
<accession>A0A5C3MJN1</accession>
<organism evidence="3 4">
    <name type="scientific">Crucibulum laeve</name>
    <dbReference type="NCBI Taxonomy" id="68775"/>
    <lineage>
        <taxon>Eukaryota</taxon>
        <taxon>Fungi</taxon>
        <taxon>Dikarya</taxon>
        <taxon>Basidiomycota</taxon>
        <taxon>Agaricomycotina</taxon>
        <taxon>Agaricomycetes</taxon>
        <taxon>Agaricomycetidae</taxon>
        <taxon>Agaricales</taxon>
        <taxon>Agaricineae</taxon>
        <taxon>Nidulariaceae</taxon>
        <taxon>Crucibulum</taxon>
    </lineage>
</organism>